<feature type="transmembrane region" description="Helical" evidence="11">
    <location>
        <begin position="40"/>
        <end position="60"/>
    </location>
</feature>
<keyword evidence="7 11" id="KW-1133">Transmembrane helix</keyword>
<feature type="domain" description="Cytochrome c-type biogenesis protein CcmF C-terminal" evidence="13">
    <location>
        <begin position="355"/>
        <end position="665"/>
    </location>
</feature>
<dbReference type="EMBL" id="JBHTMP010000001">
    <property type="protein sequence ID" value="MFD1319489.1"/>
    <property type="molecule type" value="Genomic_DNA"/>
</dbReference>
<evidence type="ECO:0000256" key="4">
    <source>
        <dbReference type="ARBA" id="ARBA00022519"/>
    </source>
</evidence>
<feature type="transmembrane region" description="Helical" evidence="11">
    <location>
        <begin position="405"/>
        <end position="423"/>
    </location>
</feature>
<keyword evidence="8 11" id="KW-0472">Membrane</keyword>
<dbReference type="PANTHER" id="PTHR43653">
    <property type="entry name" value="CYTOCHROME C ASSEMBLY PROTEIN-RELATED"/>
    <property type="match status" value="1"/>
</dbReference>
<feature type="transmembrane region" description="Helical" evidence="11">
    <location>
        <begin position="273"/>
        <end position="292"/>
    </location>
</feature>
<dbReference type="InterPro" id="IPR003568">
    <property type="entry name" value="Cyt_c_biogenesis_CcmF"/>
</dbReference>
<feature type="transmembrane region" description="Helical" evidence="11">
    <location>
        <begin position="642"/>
        <end position="665"/>
    </location>
</feature>
<feature type="transmembrane region" description="Helical" evidence="11">
    <location>
        <begin position="249"/>
        <end position="266"/>
    </location>
</feature>
<evidence type="ECO:0000256" key="8">
    <source>
        <dbReference type="ARBA" id="ARBA00023136"/>
    </source>
</evidence>
<dbReference type="PRINTS" id="PR01410">
    <property type="entry name" value="CCBIOGENESIS"/>
</dbReference>
<keyword evidence="14" id="KW-0456">Lyase</keyword>
<accession>A0ABW3Y5L7</accession>
<feature type="region of interest" description="Disordered" evidence="10">
    <location>
        <begin position="671"/>
        <end position="713"/>
    </location>
</feature>
<feature type="transmembrane region" description="Helical" evidence="11">
    <location>
        <begin position="80"/>
        <end position="102"/>
    </location>
</feature>
<name>A0ABW3Y5L7_9ACTN</name>
<feature type="transmembrane region" description="Helical" evidence="11">
    <location>
        <begin position="312"/>
        <end position="330"/>
    </location>
</feature>
<evidence type="ECO:0000256" key="2">
    <source>
        <dbReference type="ARBA" id="ARBA00009186"/>
    </source>
</evidence>
<dbReference type="GO" id="GO:0016829">
    <property type="term" value="F:lyase activity"/>
    <property type="evidence" value="ECO:0007669"/>
    <property type="project" value="UniProtKB-KW"/>
</dbReference>
<feature type="transmembrane region" description="Helical" evidence="11">
    <location>
        <begin position="366"/>
        <end position="385"/>
    </location>
</feature>
<dbReference type="InterPro" id="IPR002541">
    <property type="entry name" value="Cyt_c_assembly"/>
</dbReference>
<feature type="transmembrane region" description="Helical" evidence="11">
    <location>
        <begin position="209"/>
        <end position="229"/>
    </location>
</feature>
<dbReference type="PRINTS" id="PR01411">
    <property type="entry name" value="CCMFBIOGNSIS"/>
</dbReference>
<sequence>MTGTLGSSALAAGLITATGAALLWLRVALTGPATRRPARLLTGGMLLSAVVACAMLEWALLRHDFTVRFVAENGGRHVPVYYTVTSLWSALDGSLLLWLLILGGYATLLSRPAPRRNAYLQPWAMTVVSVVTVFFFALTYFAANPFQPVAAPPGTGPGPNPLLQQHPAMGLHPPLLYAGYIGLVIPFAYAVAALLTGRSGTDWLRAARNWTLLVWALLTAGITLGAWWSYAVLGWGGYWAWDPVENASLLPWLTATAFLHSGLLPGRRTRAAGWPVSLACASFLLVLVGTFLTRSGSVASVHAFTESALGPMLLGFVLLTAATVIGLIGWRAHLLGNGVEANLPGSTDDSIGRPLLTRRTALRGNTVLLTTLTAVVLIGTVFPLVAQALTGTRTAVGPPYFNRTAVPLMITLLVLMGVAPLLGRETRPVSETLRRLALPTCAALAVVTAVGLVSRPGPAALAAFGGAAFVVTGAARLLVQRLRVERQAGTADHGRPAAPGRPGTAAAARPGRGVALRRRAVDGLLAHAGIALVAVGVAGSSAYTTATEAEVTVGQTITVGGTSARLVAVDRRGGEADMVVSARLALDSGSGGSRTVAAQLRHYPARDMTIGIPGIRAGLLRDSYATLIAVSPDGHSATVRLAVSPLVGLLWAGGALTVLGGLLAIGRRPRQLTDRGSTGPGSANSGDSAKASPGGGATAMTTASAAVPRGAPR</sequence>
<dbReference type="InterPro" id="IPR003567">
    <property type="entry name" value="Cyt_c_biogenesis"/>
</dbReference>
<comment type="similarity">
    <text evidence="2">Belongs to the CcmF/CycK/Ccl1/NrfE/CcsA family.</text>
</comment>
<feature type="domain" description="Cytochrome c assembly protein" evidence="12">
    <location>
        <begin position="88"/>
        <end position="295"/>
    </location>
</feature>
<evidence type="ECO:0000256" key="1">
    <source>
        <dbReference type="ARBA" id="ARBA00004429"/>
    </source>
</evidence>
<feature type="transmembrane region" description="Helical" evidence="11">
    <location>
        <begin position="6"/>
        <end position="28"/>
    </location>
</feature>
<dbReference type="PANTHER" id="PTHR43653:SF1">
    <property type="entry name" value="CYTOCHROME C-TYPE BIOGENESIS PROTEIN CCMF"/>
    <property type="match status" value="1"/>
</dbReference>
<evidence type="ECO:0000256" key="5">
    <source>
        <dbReference type="ARBA" id="ARBA00022692"/>
    </source>
</evidence>
<organism evidence="14 15">
    <name type="scientific">Micromonospora sonneratiae</name>
    <dbReference type="NCBI Taxonomy" id="1184706"/>
    <lineage>
        <taxon>Bacteria</taxon>
        <taxon>Bacillati</taxon>
        <taxon>Actinomycetota</taxon>
        <taxon>Actinomycetes</taxon>
        <taxon>Micromonosporales</taxon>
        <taxon>Micromonosporaceae</taxon>
        <taxon>Micromonospora</taxon>
    </lineage>
</organism>
<dbReference type="InterPro" id="IPR032523">
    <property type="entry name" value="CcmF_C"/>
</dbReference>
<keyword evidence="3" id="KW-1003">Cell membrane</keyword>
<comment type="subcellular location">
    <subcellularLocation>
        <location evidence="1">Cell inner membrane</location>
        <topology evidence="1">Multi-pass membrane protein</topology>
    </subcellularLocation>
</comment>
<reference evidence="15" key="1">
    <citation type="journal article" date="2019" name="Int. J. Syst. Evol. Microbiol.">
        <title>The Global Catalogue of Microorganisms (GCM) 10K type strain sequencing project: providing services to taxonomists for standard genome sequencing and annotation.</title>
        <authorList>
            <consortium name="The Broad Institute Genomics Platform"/>
            <consortium name="The Broad Institute Genome Sequencing Center for Infectious Disease"/>
            <person name="Wu L."/>
            <person name="Ma J."/>
        </authorList>
    </citation>
    <scope>NUCLEOTIDE SEQUENCE [LARGE SCALE GENOMIC DNA]</scope>
    <source>
        <strain evidence="15">JCM 31037</strain>
    </source>
</reference>
<dbReference type="RefSeq" id="WP_377565335.1">
    <property type="nucleotide sequence ID" value="NZ_JBHTMP010000001.1"/>
</dbReference>
<dbReference type="Pfam" id="PF16327">
    <property type="entry name" value="CcmF_C"/>
    <property type="match status" value="1"/>
</dbReference>
<proteinExistence type="inferred from homology"/>
<evidence type="ECO:0000313" key="15">
    <source>
        <dbReference type="Proteomes" id="UP001597260"/>
    </source>
</evidence>
<feature type="transmembrane region" description="Helical" evidence="11">
    <location>
        <begin position="435"/>
        <end position="453"/>
    </location>
</feature>
<feature type="region of interest" description="Disordered" evidence="10">
    <location>
        <begin position="488"/>
        <end position="509"/>
    </location>
</feature>
<keyword evidence="4" id="KW-0997">Cell inner membrane</keyword>
<keyword evidence="15" id="KW-1185">Reference proteome</keyword>
<feature type="transmembrane region" description="Helical" evidence="11">
    <location>
        <begin position="524"/>
        <end position="543"/>
    </location>
</feature>
<dbReference type="Proteomes" id="UP001597260">
    <property type="component" value="Unassembled WGS sequence"/>
</dbReference>
<gene>
    <name evidence="14" type="ORF">ACFQ4H_00010</name>
</gene>
<evidence type="ECO:0000256" key="9">
    <source>
        <dbReference type="ARBA" id="ARBA00037230"/>
    </source>
</evidence>
<feature type="compositionally biased region" description="Polar residues" evidence="10">
    <location>
        <begin position="674"/>
        <end position="687"/>
    </location>
</feature>
<evidence type="ECO:0000256" key="6">
    <source>
        <dbReference type="ARBA" id="ARBA00022748"/>
    </source>
</evidence>
<feature type="compositionally biased region" description="Low complexity" evidence="10">
    <location>
        <begin position="496"/>
        <end position="509"/>
    </location>
</feature>
<comment type="function">
    <text evidence="9">Required for the biogenesis of c-type cytochromes. Possible subunit of a heme lyase.</text>
</comment>
<evidence type="ECO:0000256" key="10">
    <source>
        <dbReference type="SAM" id="MobiDB-lite"/>
    </source>
</evidence>
<comment type="caution">
    <text evidence="14">The sequence shown here is derived from an EMBL/GenBank/DDBJ whole genome shotgun (WGS) entry which is preliminary data.</text>
</comment>
<evidence type="ECO:0000313" key="14">
    <source>
        <dbReference type="EMBL" id="MFD1319489.1"/>
    </source>
</evidence>
<dbReference type="Pfam" id="PF01578">
    <property type="entry name" value="Cytochrom_C_asm"/>
    <property type="match status" value="1"/>
</dbReference>
<evidence type="ECO:0000256" key="3">
    <source>
        <dbReference type="ARBA" id="ARBA00022475"/>
    </source>
</evidence>
<evidence type="ECO:0000259" key="12">
    <source>
        <dbReference type="Pfam" id="PF01578"/>
    </source>
</evidence>
<keyword evidence="6" id="KW-0201">Cytochrome c-type biogenesis</keyword>
<protein>
    <submittedName>
        <fullName evidence="14">Heme lyase CcmF/NrfE family subunit</fullName>
    </submittedName>
</protein>
<feature type="transmembrane region" description="Helical" evidence="11">
    <location>
        <begin position="123"/>
        <end position="143"/>
    </location>
</feature>
<feature type="transmembrane region" description="Helical" evidence="11">
    <location>
        <begin position="459"/>
        <end position="479"/>
    </location>
</feature>
<evidence type="ECO:0000256" key="11">
    <source>
        <dbReference type="SAM" id="Phobius"/>
    </source>
</evidence>
<evidence type="ECO:0000256" key="7">
    <source>
        <dbReference type="ARBA" id="ARBA00022989"/>
    </source>
</evidence>
<feature type="transmembrane region" description="Helical" evidence="11">
    <location>
        <begin position="177"/>
        <end position="197"/>
    </location>
</feature>
<evidence type="ECO:0000259" key="13">
    <source>
        <dbReference type="Pfam" id="PF16327"/>
    </source>
</evidence>
<keyword evidence="5 11" id="KW-0812">Transmembrane</keyword>